<gene>
    <name evidence="3" type="ORF">OOW_P131scaffold00513g4</name>
</gene>
<feature type="compositionally biased region" description="Polar residues" evidence="2">
    <location>
        <begin position="79"/>
        <end position="89"/>
    </location>
</feature>
<dbReference type="AlphaFoldDB" id="L7JAU5"/>
<organism>
    <name type="scientific">Pyricularia oryzae (strain P131)</name>
    <name type="common">Rice blast fungus</name>
    <name type="synonym">Magnaporthe oryzae</name>
    <dbReference type="NCBI Taxonomy" id="1143193"/>
    <lineage>
        <taxon>Eukaryota</taxon>
        <taxon>Fungi</taxon>
        <taxon>Dikarya</taxon>
        <taxon>Ascomycota</taxon>
        <taxon>Pezizomycotina</taxon>
        <taxon>Sordariomycetes</taxon>
        <taxon>Sordariomycetidae</taxon>
        <taxon>Magnaporthales</taxon>
        <taxon>Pyriculariaceae</taxon>
        <taxon>Pyricularia</taxon>
    </lineage>
</organism>
<feature type="compositionally biased region" description="Basic and acidic residues" evidence="2">
    <location>
        <begin position="112"/>
        <end position="126"/>
    </location>
</feature>
<feature type="region of interest" description="Disordered" evidence="2">
    <location>
        <begin position="384"/>
        <end position="405"/>
    </location>
</feature>
<proteinExistence type="predicted"/>
<evidence type="ECO:0000313" key="3">
    <source>
        <dbReference type="EMBL" id="ELQ65248.1"/>
    </source>
</evidence>
<protein>
    <submittedName>
        <fullName evidence="3">Uncharacterized protein</fullName>
    </submittedName>
</protein>
<feature type="compositionally biased region" description="Polar residues" evidence="2">
    <location>
        <begin position="469"/>
        <end position="485"/>
    </location>
</feature>
<name>L7JAU5_PYRO1</name>
<accession>L7JAU5</accession>
<reference evidence="3" key="1">
    <citation type="journal article" date="2012" name="PLoS Genet.">
        <title>Comparative analysis of the genomes of two field isolates of the rice blast fungus Magnaporthe oryzae.</title>
        <authorList>
            <person name="Xue M."/>
            <person name="Yang J."/>
            <person name="Li Z."/>
            <person name="Hu S."/>
            <person name="Yao N."/>
            <person name="Dean R.A."/>
            <person name="Zhao W."/>
            <person name="Shen M."/>
            <person name="Zhang H."/>
            <person name="Li C."/>
            <person name="Liu L."/>
            <person name="Cao L."/>
            <person name="Xu X."/>
            <person name="Xing Y."/>
            <person name="Hsiang T."/>
            <person name="Zhang Z."/>
            <person name="Xu J.R."/>
            <person name="Peng Y.L."/>
        </authorList>
    </citation>
    <scope>NUCLEOTIDE SEQUENCE [LARGE SCALE GENOMIC DNA]</scope>
    <source>
        <strain evidence="3">P131</strain>
    </source>
</reference>
<keyword evidence="1" id="KW-0175">Coiled coil</keyword>
<evidence type="ECO:0000256" key="1">
    <source>
        <dbReference type="SAM" id="Coils"/>
    </source>
</evidence>
<feature type="compositionally biased region" description="Polar residues" evidence="2">
    <location>
        <begin position="162"/>
        <end position="189"/>
    </location>
</feature>
<sequence>MSSFQEILCRVEALKCLKDEHESKERDRIAPLQREQDELERELRRVKQIRETAIKELEQEFLVRIQAELTLLSSAFPHSQSTEIPTLPTSFCHGETDPLPSDGRLDEDGEPGTERTENNRPEHEADQVPVSQGLPRKRQRTANRDVQGMRKKKRQKVVRTAKFSSCTQQLANENNQEIGKPSQKPQSDSKISIEPIPGELYQVCWHGGSRSRSVIPHVGMCLPIDNFEKVGMTGSIYDTDLVRSIPRCYRTHPRTNEILGWNKNYQNGGPKTGQRKFPFLFFTSDLHENSEGNMAIPKNKNLLSWVHVRDISPFGFNDSNIQLPGYANALGFKSRMPNHRDADSEGGRSISQQDCEGFADAGDIRADFGAKTPVKGVPEIRASDDLASQSAESIEQPAVDASDSERVPICSMTDDPACVALAVLETFRQISSSHTSNSPADSIEGGASIIESPSMGQNVHAEHDAVDYPQSSSKLGSLDSENNPVQEMAGQECDSPMESRKGHLQYILATNLDGTR</sequence>
<feature type="region of interest" description="Disordered" evidence="2">
    <location>
        <begin position="79"/>
        <end position="189"/>
    </location>
</feature>
<evidence type="ECO:0000256" key="2">
    <source>
        <dbReference type="SAM" id="MobiDB-lite"/>
    </source>
</evidence>
<feature type="region of interest" description="Disordered" evidence="2">
    <location>
        <begin position="469"/>
        <end position="502"/>
    </location>
</feature>
<feature type="compositionally biased region" description="Basic residues" evidence="2">
    <location>
        <begin position="149"/>
        <end position="159"/>
    </location>
</feature>
<feature type="coiled-coil region" evidence="1">
    <location>
        <begin position="29"/>
        <end position="60"/>
    </location>
</feature>
<dbReference type="EMBL" id="JH795354">
    <property type="protein sequence ID" value="ELQ65248.1"/>
    <property type="molecule type" value="Genomic_DNA"/>
</dbReference>